<accession>D2V9D5</accession>
<dbReference type="AlphaFoldDB" id="D2V9D5"/>
<organism evidence="3">
    <name type="scientific">Naegleria gruberi</name>
    <name type="common">Amoeba</name>
    <dbReference type="NCBI Taxonomy" id="5762"/>
    <lineage>
        <taxon>Eukaryota</taxon>
        <taxon>Discoba</taxon>
        <taxon>Heterolobosea</taxon>
        <taxon>Tetramitia</taxon>
        <taxon>Eutetramitia</taxon>
        <taxon>Vahlkampfiidae</taxon>
        <taxon>Naegleria</taxon>
    </lineage>
</organism>
<protein>
    <submittedName>
        <fullName evidence="2">Predicted protein</fullName>
    </submittedName>
</protein>
<reference evidence="2 3" key="1">
    <citation type="journal article" date="2010" name="Cell">
        <title>The genome of Naegleria gruberi illuminates early eukaryotic versatility.</title>
        <authorList>
            <person name="Fritz-Laylin L.K."/>
            <person name="Prochnik S.E."/>
            <person name="Ginger M.L."/>
            <person name="Dacks J.B."/>
            <person name="Carpenter M.L."/>
            <person name="Field M.C."/>
            <person name="Kuo A."/>
            <person name="Paredez A."/>
            <person name="Chapman J."/>
            <person name="Pham J."/>
            <person name="Shu S."/>
            <person name="Neupane R."/>
            <person name="Cipriano M."/>
            <person name="Mancuso J."/>
            <person name="Tu H."/>
            <person name="Salamov A."/>
            <person name="Lindquist E."/>
            <person name="Shapiro H."/>
            <person name="Lucas S."/>
            <person name="Grigoriev I.V."/>
            <person name="Cande W.Z."/>
            <person name="Fulton C."/>
            <person name="Rokhsar D.S."/>
            <person name="Dawson S.C."/>
        </authorList>
    </citation>
    <scope>NUCLEOTIDE SEQUENCE [LARGE SCALE GENOMIC DNA]</scope>
    <source>
        <strain evidence="2 3">NEG-M</strain>
    </source>
</reference>
<sequence>MFKSGKLSLRVQFNSCTTSTTKQLFNHHHHQFANYSTFIRPSLLHDESEEINPLQAHEIIANIKKQSLLMNKSNNNNNNNNTNTKSSVKSRGKSATFIPSRIRHRIRSGSSFPNASLGL</sequence>
<dbReference type="InParanoid" id="D2V9D5"/>
<feature type="region of interest" description="Disordered" evidence="1">
    <location>
        <begin position="71"/>
        <end position="100"/>
    </location>
</feature>
<dbReference type="VEuPathDB" id="AmoebaDB:NAEGRDRAFT_65401"/>
<dbReference type="RefSeq" id="XP_002679316.1">
    <property type="nucleotide sequence ID" value="XM_002679270.1"/>
</dbReference>
<proteinExistence type="predicted"/>
<name>D2V9D5_NAEGR</name>
<evidence type="ECO:0000313" key="3">
    <source>
        <dbReference type="Proteomes" id="UP000006671"/>
    </source>
</evidence>
<gene>
    <name evidence="2" type="ORF">NAEGRDRAFT_65401</name>
</gene>
<dbReference type="Proteomes" id="UP000006671">
    <property type="component" value="Unassembled WGS sequence"/>
</dbReference>
<evidence type="ECO:0000313" key="2">
    <source>
        <dbReference type="EMBL" id="EFC46572.1"/>
    </source>
</evidence>
<keyword evidence="3" id="KW-1185">Reference proteome</keyword>
<dbReference type="EMBL" id="GG738858">
    <property type="protein sequence ID" value="EFC46572.1"/>
    <property type="molecule type" value="Genomic_DNA"/>
</dbReference>
<dbReference type="GeneID" id="8851214"/>
<dbReference type="KEGG" id="ngr:NAEGRDRAFT_65401"/>
<evidence type="ECO:0000256" key="1">
    <source>
        <dbReference type="SAM" id="MobiDB-lite"/>
    </source>
</evidence>
<feature type="compositionally biased region" description="Low complexity" evidence="1">
    <location>
        <begin position="71"/>
        <end position="87"/>
    </location>
</feature>